<proteinExistence type="predicted"/>
<organism evidence="1 2">
    <name type="scientific">Pseudomonas proteolytica</name>
    <dbReference type="NCBI Taxonomy" id="219574"/>
    <lineage>
        <taxon>Bacteria</taxon>
        <taxon>Pseudomonadati</taxon>
        <taxon>Pseudomonadota</taxon>
        <taxon>Gammaproteobacteria</taxon>
        <taxon>Pseudomonadales</taxon>
        <taxon>Pseudomonadaceae</taxon>
        <taxon>Pseudomonas</taxon>
    </lineage>
</organism>
<name>A0AAW5A457_9PSED</name>
<dbReference type="RefSeq" id="WP_236299029.1">
    <property type="nucleotide sequence ID" value="NZ_WKEB01000021.1"/>
</dbReference>
<gene>
    <name evidence="1" type="ORF">GIW75_03495</name>
</gene>
<dbReference type="EMBL" id="WKEW01000006">
    <property type="protein sequence ID" value="MCF5056042.1"/>
    <property type="molecule type" value="Genomic_DNA"/>
</dbReference>
<dbReference type="Proteomes" id="UP000814172">
    <property type="component" value="Unassembled WGS sequence"/>
</dbReference>
<protein>
    <submittedName>
        <fullName evidence="1">Uncharacterized protein</fullName>
    </submittedName>
</protein>
<accession>A0AAW5A457</accession>
<dbReference type="AlphaFoldDB" id="A0AAW5A457"/>
<evidence type="ECO:0000313" key="2">
    <source>
        <dbReference type="Proteomes" id="UP000814172"/>
    </source>
</evidence>
<comment type="caution">
    <text evidence="1">The sequence shown here is derived from an EMBL/GenBank/DDBJ whole genome shotgun (WGS) entry which is preliminary data.</text>
</comment>
<reference evidence="1 2" key="1">
    <citation type="submission" date="2019-11" db="EMBL/GenBank/DDBJ databases">
        <title>Epiphytic Pseudomonas syringae from cherry orchards.</title>
        <authorList>
            <person name="Hulin M.T."/>
        </authorList>
    </citation>
    <scope>NUCLEOTIDE SEQUENCE [LARGE SCALE GENOMIC DNA]</scope>
    <source>
        <strain evidence="1 2">PA-6-9F</strain>
    </source>
</reference>
<sequence>MKPLLQWACRELNNGWVMIGVDVDLSTPQEPECMLGLRRAVHPFQFDEAENPVIAFEKVISEMDKQIRRGAGVGAPDHSVSRACAFGGAL</sequence>
<evidence type="ECO:0000313" key="1">
    <source>
        <dbReference type="EMBL" id="MCF5056042.1"/>
    </source>
</evidence>
<keyword evidence="2" id="KW-1185">Reference proteome</keyword>